<dbReference type="AlphaFoldDB" id="A8ZY91"/>
<dbReference type="Proteomes" id="UP000008561">
    <property type="component" value="Chromosome"/>
</dbReference>
<dbReference type="RefSeq" id="WP_012174715.1">
    <property type="nucleotide sequence ID" value="NC_009943.1"/>
</dbReference>
<reference evidence="2 3" key="1">
    <citation type="submission" date="2007-10" db="EMBL/GenBank/DDBJ databases">
        <title>Complete sequence of Desulfococcus oleovorans Hxd3.</title>
        <authorList>
            <consortium name="US DOE Joint Genome Institute"/>
            <person name="Copeland A."/>
            <person name="Lucas S."/>
            <person name="Lapidus A."/>
            <person name="Barry K."/>
            <person name="Glavina del Rio T."/>
            <person name="Dalin E."/>
            <person name="Tice H."/>
            <person name="Pitluck S."/>
            <person name="Kiss H."/>
            <person name="Brettin T."/>
            <person name="Bruce D."/>
            <person name="Detter J.C."/>
            <person name="Han C."/>
            <person name="Schmutz J."/>
            <person name="Larimer F."/>
            <person name="Land M."/>
            <person name="Hauser L."/>
            <person name="Kyrpides N."/>
            <person name="Kim E."/>
            <person name="Wawrik B."/>
            <person name="Richardson P."/>
        </authorList>
    </citation>
    <scope>NUCLEOTIDE SEQUENCE [LARGE SCALE GENOMIC DNA]</scope>
    <source>
        <strain evidence="3">DSM 6200 / JCM 39069 / Hxd3</strain>
    </source>
</reference>
<sequence>MVIGSGLLARAFSPTWAQRDDVCVYAAGVSNSTCCDSQEFARERQRLSKALEQAKTVDAFVYFGTCSAMDPASNNTPYVQHKLAMEQLVLSHPCPLVLRLPQVAGRTPNPHTLLNFLYARITRSEAFTVWRQAKRNIIDVADVVAIAAHLVNNQKHRNTIINIANPVSSPIIDIVAAMERAVGKQAIYRSVDRGAEYPIDVSVILPLVSEAGVKFGKNYLNRVTGKYYGKTQ</sequence>
<feature type="domain" description="NAD-dependent epimerase/dehydratase" evidence="1">
    <location>
        <begin position="60"/>
        <end position="164"/>
    </location>
</feature>
<evidence type="ECO:0000313" key="2">
    <source>
        <dbReference type="EMBL" id="ABW67098.1"/>
    </source>
</evidence>
<dbReference type="InterPro" id="IPR036291">
    <property type="entry name" value="NAD(P)-bd_dom_sf"/>
</dbReference>
<dbReference type="Pfam" id="PF01370">
    <property type="entry name" value="Epimerase"/>
    <property type="match status" value="1"/>
</dbReference>
<dbReference type="Gene3D" id="3.40.50.720">
    <property type="entry name" value="NAD(P)-binding Rossmann-like Domain"/>
    <property type="match status" value="1"/>
</dbReference>
<evidence type="ECO:0000313" key="3">
    <source>
        <dbReference type="Proteomes" id="UP000008561"/>
    </source>
</evidence>
<name>A8ZY91_DESOH</name>
<dbReference type="SUPFAM" id="SSF51735">
    <property type="entry name" value="NAD(P)-binding Rossmann-fold domains"/>
    <property type="match status" value="1"/>
</dbReference>
<dbReference type="KEGG" id="dol:Dole_1292"/>
<dbReference type="eggNOG" id="COG0451">
    <property type="taxonomic scope" value="Bacteria"/>
</dbReference>
<organism evidence="2 3">
    <name type="scientific">Desulfosudis oleivorans (strain DSM 6200 / JCM 39069 / Hxd3)</name>
    <name type="common">Desulfococcus oleovorans</name>
    <dbReference type="NCBI Taxonomy" id="96561"/>
    <lineage>
        <taxon>Bacteria</taxon>
        <taxon>Pseudomonadati</taxon>
        <taxon>Thermodesulfobacteriota</taxon>
        <taxon>Desulfobacteria</taxon>
        <taxon>Desulfobacterales</taxon>
        <taxon>Desulfosudaceae</taxon>
        <taxon>Desulfosudis</taxon>
    </lineage>
</organism>
<protein>
    <submittedName>
        <fullName evidence="2">NAD-dependent epimerase/dehydratase</fullName>
    </submittedName>
</protein>
<gene>
    <name evidence="2" type="ordered locus">Dole_1292</name>
</gene>
<dbReference type="EMBL" id="CP000859">
    <property type="protein sequence ID" value="ABW67098.1"/>
    <property type="molecule type" value="Genomic_DNA"/>
</dbReference>
<dbReference type="STRING" id="96561.Dole_1292"/>
<dbReference type="HOGENOM" id="CLU_098309_0_0_7"/>
<evidence type="ECO:0000259" key="1">
    <source>
        <dbReference type="Pfam" id="PF01370"/>
    </source>
</evidence>
<dbReference type="InterPro" id="IPR001509">
    <property type="entry name" value="Epimerase_deHydtase"/>
</dbReference>
<accession>A8ZY91</accession>
<keyword evidence="3" id="KW-1185">Reference proteome</keyword>
<proteinExistence type="predicted"/>